<sequence>MWKYFTENDTKKWIDILPALMKNYNSSYHRSIKMTPEQGSLIENSAE</sequence>
<reference evidence="1" key="1">
    <citation type="submission" date="2021-02" db="EMBL/GenBank/DDBJ databases">
        <authorList>
            <person name="Nowell W R."/>
        </authorList>
    </citation>
    <scope>NUCLEOTIDE SEQUENCE</scope>
</reference>
<comment type="caution">
    <text evidence="1">The sequence shown here is derived from an EMBL/GenBank/DDBJ whole genome shotgun (WGS) entry which is preliminary data.</text>
</comment>
<dbReference type="AlphaFoldDB" id="A0A820QC63"/>
<proteinExistence type="predicted"/>
<evidence type="ECO:0000313" key="1">
    <source>
        <dbReference type="EMBL" id="CAF4420356.1"/>
    </source>
</evidence>
<organism evidence="1 2">
    <name type="scientific">Rotaria magnacalcarata</name>
    <dbReference type="NCBI Taxonomy" id="392030"/>
    <lineage>
        <taxon>Eukaryota</taxon>
        <taxon>Metazoa</taxon>
        <taxon>Spiralia</taxon>
        <taxon>Gnathifera</taxon>
        <taxon>Rotifera</taxon>
        <taxon>Eurotatoria</taxon>
        <taxon>Bdelloidea</taxon>
        <taxon>Philodinida</taxon>
        <taxon>Philodinidae</taxon>
        <taxon>Rotaria</taxon>
    </lineage>
</organism>
<feature type="non-terminal residue" evidence="1">
    <location>
        <position position="47"/>
    </location>
</feature>
<gene>
    <name evidence="1" type="ORF">UXM345_LOCUS38736</name>
</gene>
<dbReference type="EMBL" id="CAJOBF010031260">
    <property type="protein sequence ID" value="CAF4420356.1"/>
    <property type="molecule type" value="Genomic_DNA"/>
</dbReference>
<accession>A0A820QC63</accession>
<protein>
    <submittedName>
        <fullName evidence="1">Uncharacterized protein</fullName>
    </submittedName>
</protein>
<name>A0A820QC63_9BILA</name>
<evidence type="ECO:0000313" key="2">
    <source>
        <dbReference type="Proteomes" id="UP000663842"/>
    </source>
</evidence>
<dbReference type="Proteomes" id="UP000663842">
    <property type="component" value="Unassembled WGS sequence"/>
</dbReference>